<feature type="signal peptide" evidence="2">
    <location>
        <begin position="1"/>
        <end position="25"/>
    </location>
</feature>
<dbReference type="SUPFAM" id="SSF50978">
    <property type="entry name" value="WD40 repeat-like"/>
    <property type="match status" value="1"/>
</dbReference>
<gene>
    <name evidence="4" type="primary">LOC34620309</name>
</gene>
<evidence type="ECO:0000313" key="4">
    <source>
        <dbReference type="RefSeq" id="XP_026192888.1"/>
    </source>
</evidence>
<organism evidence="3 4">
    <name type="scientific">Cyclospora cayetanensis</name>
    <dbReference type="NCBI Taxonomy" id="88456"/>
    <lineage>
        <taxon>Eukaryota</taxon>
        <taxon>Sar</taxon>
        <taxon>Alveolata</taxon>
        <taxon>Apicomplexa</taxon>
        <taxon>Conoidasida</taxon>
        <taxon>Coccidia</taxon>
        <taxon>Eucoccidiorida</taxon>
        <taxon>Eimeriorina</taxon>
        <taxon>Eimeriidae</taxon>
        <taxon>Cyclospora</taxon>
    </lineage>
</organism>
<keyword evidence="3" id="KW-1185">Reference proteome</keyword>
<evidence type="ECO:0000313" key="3">
    <source>
        <dbReference type="Proteomes" id="UP000515125"/>
    </source>
</evidence>
<feature type="chain" id="PRO_5027961427" evidence="2">
    <location>
        <begin position="26"/>
        <end position="588"/>
    </location>
</feature>
<protein>
    <submittedName>
        <fullName evidence="4">Uncharacterized protein LOC34620309</fullName>
    </submittedName>
</protein>
<feature type="compositionally biased region" description="Polar residues" evidence="1">
    <location>
        <begin position="169"/>
        <end position="187"/>
    </location>
</feature>
<proteinExistence type="predicted"/>
<dbReference type="Gene3D" id="2.130.10.10">
    <property type="entry name" value="YVTN repeat-like/Quinoprotein amine dehydrogenase"/>
    <property type="match status" value="1"/>
</dbReference>
<dbReference type="OrthoDB" id="438684at2759"/>
<reference evidence="4" key="1">
    <citation type="submission" date="2025-08" db="UniProtKB">
        <authorList>
            <consortium name="RefSeq"/>
        </authorList>
    </citation>
    <scope>IDENTIFICATION</scope>
</reference>
<dbReference type="InterPro" id="IPR036322">
    <property type="entry name" value="WD40_repeat_dom_sf"/>
</dbReference>
<dbReference type="Proteomes" id="UP000515125">
    <property type="component" value="Unplaced"/>
</dbReference>
<dbReference type="GeneID" id="34620309"/>
<keyword evidence="2" id="KW-0732">Signal</keyword>
<evidence type="ECO:0000256" key="2">
    <source>
        <dbReference type="SAM" id="SignalP"/>
    </source>
</evidence>
<feature type="region of interest" description="Disordered" evidence="1">
    <location>
        <begin position="169"/>
        <end position="189"/>
    </location>
</feature>
<dbReference type="AlphaFoldDB" id="A0A6P6RYD0"/>
<dbReference type="InterPro" id="IPR015943">
    <property type="entry name" value="WD40/YVTN_repeat-like_dom_sf"/>
</dbReference>
<dbReference type="RefSeq" id="XP_026192888.1">
    <property type="nucleotide sequence ID" value="XM_026337103.1"/>
</dbReference>
<name>A0A6P6RYD0_9EIME</name>
<evidence type="ECO:0000256" key="1">
    <source>
        <dbReference type="SAM" id="MobiDB-lite"/>
    </source>
</evidence>
<accession>A0A6P6RYD0</accession>
<sequence length="588" mass="61262">MGLSLRFGAFLALCASSEFAERAEGLGIQSELTCSRPQGEGIISLDRGSPTCSYVPGVPLGTSSNKKTSSSLQDLSDQGGTKASFVELVSLTRRRDELFSLALSSVLVVVCSRDGLLEVRNVADTSNVVLFRTAHAAPVISLTVFPKGDDFAVLTTDEAGNALVHILNATRSESSETPTRGGSSAAETRTPGRVLIEPLGLSITPAETFRVSPGGSQRHNCVSAATIKGERMVLVGGSSGVVSGVLKASVRVTNEEGGILHLAHSAGFTVFATRTCIGHINPFATHATGKLSCIGASFPIVSFALDPRKSGRVAVSLADGQVLYLDLKTWSSEQTLTTACRGMGIMLWCETSSLTVSISCYFLLYDSFAFVWTALILLLAKSTWGLARKRCGENGDSSRKGLVASSSALLCTPRAVGAAVAAPGASTATGRVGSSAFKIGKGPVSCSSCLYIAAQFKPYVTDRTAPSLVYTASFIFLLSSDQRIQAHTLTHAFPSLSLGSTTSHPPPVPGFIVDSLPQEMSRGEILTPPSTPGVTPPSIYLSVDAGGGSPQGTTLGASRAQWFFHLSYPSSCVACAAAAADILCLCRV</sequence>